<dbReference type="RefSeq" id="WP_126798308.1">
    <property type="nucleotide sequence ID" value="NZ_PIPO01000002.1"/>
</dbReference>
<dbReference type="Pfam" id="PF06812">
    <property type="entry name" value="ImpA_N"/>
    <property type="match status" value="1"/>
</dbReference>
<name>A0A432WJ48_9GAMM</name>
<accession>A0A432WJ48</accession>
<evidence type="ECO:0000259" key="1">
    <source>
        <dbReference type="Pfam" id="PF06812"/>
    </source>
</evidence>
<dbReference type="PANTHER" id="PTHR37024">
    <property type="entry name" value="TYPE VI SECRETION SYSTEM DUF2094 AND IMPA-RELATED DOMAIN PROTEIN"/>
    <property type="match status" value="1"/>
</dbReference>
<dbReference type="InterPro" id="IPR010657">
    <property type="entry name" value="ImpA_N"/>
</dbReference>
<sequence length="491" mass="54242">MSDFKNKQATWLDAIGNPIAGADAPGVGQDPRYGEHFSQIKAQIESKSDADYELILTTAVDVLSQEGKDVRVAGYLWFAATRLHGADGFLFGLQVMSALLTTFADALYPAKPSARQAALNWIAQDRVIHFLESYGNGLTNEGAEQLSDAYKTFCEASGAVLEDDFHWTKFSSWLQSQQKSKALPSDAGGASAPATANQVPAEIQSDTQLTQVFRHVATYYRKNKMYGTYASLNRAVRWSDLKMPPADDGITRVAAPPNSDQAKIENLMEQGQWMDAWLACEDAFMNPGGLFYLEYQRIAHQCAQMVGLGEVTYAIEAQLSGLLRRLPKLTSLRFADESPFASSRMLGWIEQTLTASSSDSDGSVDYLSQARDVARTAGITAALKWLAEQPSAGTMERIRLSLMQGQLCVENDQSALALPLLKRLSDELLEYRLPALDPALALQVWRQLQFALEHQLRRTRGADDKAAIKQQLQQVNHQICSTDITMASQWL</sequence>
<keyword evidence="3" id="KW-1185">Reference proteome</keyword>
<feature type="domain" description="ImpA N-terminal" evidence="1">
    <location>
        <begin position="24"/>
        <end position="123"/>
    </location>
</feature>
<evidence type="ECO:0000313" key="2">
    <source>
        <dbReference type="EMBL" id="RUO33741.1"/>
    </source>
</evidence>
<comment type="caution">
    <text evidence="2">The sequence shown here is derived from an EMBL/GenBank/DDBJ whole genome shotgun (WGS) entry which is preliminary data.</text>
</comment>
<dbReference type="AlphaFoldDB" id="A0A432WJ48"/>
<organism evidence="2 3">
    <name type="scientific">Aliidiomarina soli</name>
    <dbReference type="NCBI Taxonomy" id="1928574"/>
    <lineage>
        <taxon>Bacteria</taxon>
        <taxon>Pseudomonadati</taxon>
        <taxon>Pseudomonadota</taxon>
        <taxon>Gammaproteobacteria</taxon>
        <taxon>Alteromonadales</taxon>
        <taxon>Idiomarinaceae</taxon>
        <taxon>Aliidiomarina</taxon>
    </lineage>
</organism>
<proteinExistence type="predicted"/>
<reference evidence="2 3" key="1">
    <citation type="journal article" date="2011" name="Front. Microbiol.">
        <title>Genomic signatures of strain selection and enhancement in Bacillus atrophaeus var. globigii, a historical biowarfare simulant.</title>
        <authorList>
            <person name="Gibbons H.S."/>
            <person name="Broomall S.M."/>
            <person name="McNew L.A."/>
            <person name="Daligault H."/>
            <person name="Chapman C."/>
            <person name="Bruce D."/>
            <person name="Karavis M."/>
            <person name="Krepps M."/>
            <person name="McGregor P.A."/>
            <person name="Hong C."/>
            <person name="Park K.H."/>
            <person name="Akmal A."/>
            <person name="Feldman A."/>
            <person name="Lin J.S."/>
            <person name="Chang W.E."/>
            <person name="Higgs B.W."/>
            <person name="Demirev P."/>
            <person name="Lindquist J."/>
            <person name="Liem A."/>
            <person name="Fochler E."/>
            <person name="Read T.D."/>
            <person name="Tapia R."/>
            <person name="Johnson S."/>
            <person name="Bishop-Lilly K.A."/>
            <person name="Detter C."/>
            <person name="Han C."/>
            <person name="Sozhamannan S."/>
            <person name="Rosenzweig C.N."/>
            <person name="Skowronski E.W."/>
        </authorList>
    </citation>
    <scope>NUCLEOTIDE SEQUENCE [LARGE SCALE GENOMIC DNA]</scope>
    <source>
        <strain evidence="2 3">Y4G10-17</strain>
    </source>
</reference>
<evidence type="ECO:0000313" key="3">
    <source>
        <dbReference type="Proteomes" id="UP000287823"/>
    </source>
</evidence>
<gene>
    <name evidence="2" type="ORF">CWE14_04555</name>
</gene>
<dbReference type="Proteomes" id="UP000287823">
    <property type="component" value="Unassembled WGS sequence"/>
</dbReference>
<dbReference type="EMBL" id="PIPO01000002">
    <property type="protein sequence ID" value="RUO33741.1"/>
    <property type="molecule type" value="Genomic_DNA"/>
</dbReference>
<dbReference type="Pfam" id="PF16989">
    <property type="entry name" value="T6SS_VasJ"/>
    <property type="match status" value="1"/>
</dbReference>
<protein>
    <recommendedName>
        <fullName evidence="1">ImpA N-terminal domain-containing protein</fullName>
    </recommendedName>
</protein>
<dbReference type="InterPro" id="IPR017739">
    <property type="entry name" value="T6SS-assoc_VCA0119"/>
</dbReference>
<dbReference type="PANTHER" id="PTHR37024:SF5">
    <property type="entry name" value="IMPA N-TERMINAL DOMAIN-CONTAINING PROTEIN"/>
    <property type="match status" value="1"/>
</dbReference>